<dbReference type="Proteomes" id="UP000298381">
    <property type="component" value="Unassembled WGS sequence"/>
</dbReference>
<dbReference type="Pfam" id="PF13482">
    <property type="entry name" value="RNase_H_2"/>
    <property type="match status" value="1"/>
</dbReference>
<dbReference type="RefSeq" id="WP_135271062.1">
    <property type="nucleotide sequence ID" value="NZ_SRIB01000007.1"/>
</dbReference>
<dbReference type="AlphaFoldDB" id="A0A4Z0D2K7"/>
<reference evidence="2 3" key="1">
    <citation type="submission" date="2019-03" db="EMBL/GenBank/DDBJ databases">
        <title>Draft genome sequence data and analysis of a Fermenting Bacterium, Soehngenia longevitae strain 1933PT, isolated from petroleum reservoir in Azerbaijan.</title>
        <authorList>
            <person name="Grouzdev D.S."/>
            <person name="Bidzhieva S.K."/>
            <person name="Sokolova D.S."/>
            <person name="Tourova T.P."/>
            <person name="Poltaraus A.B."/>
            <person name="Nazina T.N."/>
        </authorList>
    </citation>
    <scope>NUCLEOTIDE SEQUENCE [LARGE SCALE GENOMIC DNA]</scope>
    <source>
        <strain evidence="2 3">1933P</strain>
    </source>
</reference>
<name>A0A4Z0D2K7_9FIRM</name>
<dbReference type="InterPro" id="IPR036397">
    <property type="entry name" value="RNaseH_sf"/>
</dbReference>
<dbReference type="PANTHER" id="PTHR38462:SF1">
    <property type="entry name" value="YPRB RIBONUCLEASE H-LIKE DOMAIN-CONTAINING PROTEIN"/>
    <property type="match status" value="1"/>
</dbReference>
<dbReference type="InterPro" id="IPR038720">
    <property type="entry name" value="YprB_RNase_H-like_dom"/>
</dbReference>
<evidence type="ECO:0000313" key="3">
    <source>
        <dbReference type="Proteomes" id="UP000298381"/>
    </source>
</evidence>
<accession>A0A4Z0D2K7</accession>
<evidence type="ECO:0000259" key="1">
    <source>
        <dbReference type="Pfam" id="PF13482"/>
    </source>
</evidence>
<dbReference type="GO" id="GO:0003676">
    <property type="term" value="F:nucleic acid binding"/>
    <property type="evidence" value="ECO:0007669"/>
    <property type="project" value="InterPro"/>
</dbReference>
<organism evidence="2 3">
    <name type="scientific">Soehngenia longivitae</name>
    <dbReference type="NCBI Taxonomy" id="2562294"/>
    <lineage>
        <taxon>Bacteria</taxon>
        <taxon>Bacillati</taxon>
        <taxon>Bacillota</taxon>
        <taxon>Tissierellia</taxon>
        <taxon>Tissierellales</taxon>
        <taxon>Tissierellaceae</taxon>
        <taxon>Soehngenia</taxon>
    </lineage>
</organism>
<comment type="caution">
    <text evidence="2">The sequence shown here is derived from an EMBL/GenBank/DDBJ whole genome shotgun (WGS) entry which is preliminary data.</text>
</comment>
<protein>
    <recommendedName>
        <fullName evidence="1">YprB ribonuclease H-like domain-containing protein</fullName>
    </recommendedName>
</protein>
<dbReference type="InterPro" id="IPR012337">
    <property type="entry name" value="RNaseH-like_sf"/>
</dbReference>
<gene>
    <name evidence="2" type="ORF">E4100_05655</name>
</gene>
<evidence type="ECO:0000313" key="2">
    <source>
        <dbReference type="EMBL" id="TFZ39990.1"/>
    </source>
</evidence>
<sequence length="336" mass="39693">MKIIKENISYPKVNADKPINNNISFLDIETTGLNSKYSYVYLIGILNYDYKANSYKLIQYFAESKNEEIQILKTFVYDYDPDSLIITYNGDTFDIPFLKARLQRYNITFEFKVTKDIYKDILKNKMYLNLDNYKLKTIETFLSINRADAYTGLECIEFYKEYLITKSDDLLGKILKHNYDDIYYLPQILRIYDVLEDRKRIDIDYDEIAYKFVMENIDNYENKIVVSGNYNPAIQIEINLYLPSCTILLNKNGKFEVDFYINNALDSNNQVITFLYVEDVYLKNKDFEKLSFTSNNIIVISINKKLIIKNIKIVLKNIIYYAISKVFSNSSSKDLE</sequence>
<dbReference type="Gene3D" id="3.30.420.10">
    <property type="entry name" value="Ribonuclease H-like superfamily/Ribonuclease H"/>
    <property type="match status" value="1"/>
</dbReference>
<keyword evidence="3" id="KW-1185">Reference proteome</keyword>
<proteinExistence type="predicted"/>
<dbReference type="PANTHER" id="PTHR38462">
    <property type="entry name" value="EXONUCLEASE-LIKE PROTEIN"/>
    <property type="match status" value="1"/>
</dbReference>
<dbReference type="SUPFAM" id="SSF53098">
    <property type="entry name" value="Ribonuclease H-like"/>
    <property type="match status" value="1"/>
</dbReference>
<dbReference type="OrthoDB" id="9790530at2"/>
<feature type="domain" description="YprB ribonuclease H-like" evidence="1">
    <location>
        <begin position="25"/>
        <end position="188"/>
    </location>
</feature>
<dbReference type="EMBL" id="SRIB01000007">
    <property type="protein sequence ID" value="TFZ39990.1"/>
    <property type="molecule type" value="Genomic_DNA"/>
</dbReference>